<gene>
    <name evidence="4" type="ORF">KsCSTR_34650</name>
    <name evidence="3" type="ORF">kuste2603</name>
</gene>
<accession>Q1Q708</accession>
<dbReference type="EMBL" id="CP049055">
    <property type="protein sequence ID" value="QII12844.1"/>
    <property type="molecule type" value="Genomic_DNA"/>
</dbReference>
<evidence type="ECO:0000259" key="2">
    <source>
        <dbReference type="Pfam" id="PF19815"/>
    </source>
</evidence>
<name>Q1Q708_KUEST</name>
<feature type="domain" description="DUF6298" evidence="2">
    <location>
        <begin position="125"/>
        <end position="293"/>
    </location>
</feature>
<dbReference type="AlphaFoldDB" id="Q1Q708"/>
<dbReference type="Proteomes" id="UP000501926">
    <property type="component" value="Chromosome"/>
</dbReference>
<evidence type="ECO:0000313" key="3">
    <source>
        <dbReference type="EMBL" id="CAJ73351.1"/>
    </source>
</evidence>
<protein>
    <recommendedName>
        <fullName evidence="2">DUF6298 domain-containing protein</fullName>
    </recommendedName>
</protein>
<evidence type="ECO:0000313" key="5">
    <source>
        <dbReference type="Proteomes" id="UP000501926"/>
    </source>
</evidence>
<keyword evidence="1" id="KW-0472">Membrane</keyword>
<dbReference type="InterPro" id="IPR046265">
    <property type="entry name" value="DUF6298"/>
</dbReference>
<dbReference type="Pfam" id="PF19815">
    <property type="entry name" value="DUF6298"/>
    <property type="match status" value="1"/>
</dbReference>
<sequence>MIEYRLFIYVVFLYIFTNSFTTCFSNSFIHADSINIKATLVPLKINTYNPRYFTGGSGKAIYLTGSHNWANLKDKGKTDPPPAFDFNGYLDFLQRYNHNFMRLWTWGLTKNTSNKDGSFYFVTPFPWLRSGHGLALDGKPKFDLSLFDQTYFDRLRSRVIAARDREIYVSIMLFEGWGMFYMNSSWRWDGHPFNVNNNINGIDGDPNKDGKGLESHTLQIPFIIELQEEYVKKVIDTVNDMDNVLYEISNEDHADSVAWQYHMINFIHAYEGTKPMQHPVGMTTHVGLGNNVVFDSAAEWISPTVSTWGDNNDPYKVNPPVADGSKVNLLDTDHLWGMGGDRVWVWKSFLRGYNPIYMDDDLDSTSDAVKEEARKAMGHTLTYASKMNLNDMPPRNDLTSTTYCLANPGFEYLVYKPYKKHKKLKIFGCSKSNTLFTVNLAEGRYRYEWFNPGVGEIVSTGTFTAKGGNQSFNPPFDSDAVLYISADKER</sequence>
<dbReference type="RefSeq" id="WP_164995219.1">
    <property type="nucleotide sequence ID" value="NZ_CP049055.1"/>
</dbReference>
<keyword evidence="1" id="KW-0812">Transmembrane</keyword>
<dbReference type="Gene3D" id="3.20.20.80">
    <property type="entry name" value="Glycosidases"/>
    <property type="match status" value="1"/>
</dbReference>
<proteinExistence type="predicted"/>
<reference evidence="4 5" key="3">
    <citation type="submission" date="2020-02" db="EMBL/GenBank/DDBJ databases">
        <title>Newly sequenced genome of strain CSTR1 showed variability in Candidatus Kuenenia stuttgartiensis genomes.</title>
        <authorList>
            <person name="Ding C."/>
            <person name="Adrian L."/>
        </authorList>
    </citation>
    <scope>NUCLEOTIDE SEQUENCE [LARGE SCALE GENOMIC DNA]</scope>
    <source>
        <strain evidence="4 5">CSTR1</strain>
    </source>
</reference>
<reference evidence="3" key="2">
    <citation type="submission" date="2006-01" db="EMBL/GenBank/DDBJ databases">
        <authorList>
            <person name="Genoscope"/>
        </authorList>
    </citation>
    <scope>NUCLEOTIDE SEQUENCE</scope>
</reference>
<reference evidence="3" key="1">
    <citation type="journal article" date="2006" name="Nature">
        <title>Deciphering the evolution and metabolism of an anammox bacterium from a community genome.</title>
        <authorList>
            <person name="Strous M."/>
            <person name="Pelletier E."/>
            <person name="Mangenot S."/>
            <person name="Rattei T."/>
            <person name="Lehner A."/>
            <person name="Taylor M.W."/>
            <person name="Horn M."/>
            <person name="Daims H."/>
            <person name="Bartol-Mavel D."/>
            <person name="Wincker P."/>
            <person name="Barbe V."/>
            <person name="Fonknechten N."/>
            <person name="Vallenet D."/>
            <person name="Segurens B."/>
            <person name="Schenowitz-Truong C."/>
            <person name="Medigue C."/>
            <person name="Collingro A."/>
            <person name="Snel B."/>
            <person name="Dutilh B.E."/>
            <person name="OpDenCamp H.J.M."/>
            <person name="vanDerDrift C."/>
            <person name="Cirpus I."/>
            <person name="vanDePas-Schoonen K.T."/>
            <person name="Harhangi H.R."/>
            <person name="vanNiftrik L."/>
            <person name="Schmid M."/>
            <person name="Keltjens J."/>
            <person name="vanDeVossenberg J."/>
            <person name="Kartal B."/>
            <person name="Meier H."/>
            <person name="Frishman D."/>
            <person name="Huynen M.A."/>
            <person name="Mewes H."/>
            <person name="Weissenbach J."/>
            <person name="Jetten M.S.M."/>
            <person name="Wagner M."/>
            <person name="LePaslier D."/>
        </authorList>
    </citation>
    <scope>NUCLEOTIDE SEQUENCE</scope>
</reference>
<dbReference type="EMBL" id="CT573071">
    <property type="protein sequence ID" value="CAJ73351.1"/>
    <property type="molecule type" value="Genomic_DNA"/>
</dbReference>
<feature type="transmembrane region" description="Helical" evidence="1">
    <location>
        <begin position="7"/>
        <end position="29"/>
    </location>
</feature>
<evidence type="ECO:0000256" key="1">
    <source>
        <dbReference type="SAM" id="Phobius"/>
    </source>
</evidence>
<keyword evidence="1" id="KW-1133">Transmembrane helix</keyword>
<evidence type="ECO:0000313" key="4">
    <source>
        <dbReference type="EMBL" id="QII12844.1"/>
    </source>
</evidence>
<organism evidence="3">
    <name type="scientific">Kuenenia stuttgartiensis</name>
    <dbReference type="NCBI Taxonomy" id="174633"/>
    <lineage>
        <taxon>Bacteria</taxon>
        <taxon>Pseudomonadati</taxon>
        <taxon>Planctomycetota</taxon>
        <taxon>Candidatus Brocadiia</taxon>
        <taxon>Candidatus Brocadiales</taxon>
        <taxon>Candidatus Brocadiaceae</taxon>
        <taxon>Candidatus Kuenenia</taxon>
    </lineage>
</organism>